<gene>
    <name evidence="1" type="ORF">BaRGS_00011952</name>
</gene>
<name>A0ABD0LBY2_9CAEN</name>
<dbReference type="AlphaFoldDB" id="A0ABD0LBY2"/>
<sequence>MTPAEYHKKRGIQPRFACDWAERAKTLRKTLETQRQLLQEVKRDYERCGELKEFRTELDDPVFNPLDYEWNQELYGDEKQEVSGAEEKQAAYGGT</sequence>
<reference evidence="1 2" key="1">
    <citation type="journal article" date="2023" name="Sci. Data">
        <title>Genome assembly of the Korean intertidal mud-creeper Batillaria attramentaria.</title>
        <authorList>
            <person name="Patra A.K."/>
            <person name="Ho P.T."/>
            <person name="Jun S."/>
            <person name="Lee S.J."/>
            <person name="Kim Y."/>
            <person name="Won Y.J."/>
        </authorList>
    </citation>
    <scope>NUCLEOTIDE SEQUENCE [LARGE SCALE GENOMIC DNA]</scope>
    <source>
        <strain evidence="1">Wonlab-2016</strain>
    </source>
</reference>
<accession>A0ABD0LBY2</accession>
<organism evidence="1 2">
    <name type="scientific">Batillaria attramentaria</name>
    <dbReference type="NCBI Taxonomy" id="370345"/>
    <lineage>
        <taxon>Eukaryota</taxon>
        <taxon>Metazoa</taxon>
        <taxon>Spiralia</taxon>
        <taxon>Lophotrochozoa</taxon>
        <taxon>Mollusca</taxon>
        <taxon>Gastropoda</taxon>
        <taxon>Caenogastropoda</taxon>
        <taxon>Sorbeoconcha</taxon>
        <taxon>Cerithioidea</taxon>
        <taxon>Batillariidae</taxon>
        <taxon>Batillaria</taxon>
    </lineage>
</organism>
<dbReference type="EMBL" id="JACVVK020000064">
    <property type="protein sequence ID" value="KAK7496743.1"/>
    <property type="molecule type" value="Genomic_DNA"/>
</dbReference>
<protein>
    <submittedName>
        <fullName evidence="1">Uncharacterized protein</fullName>
    </submittedName>
</protein>
<comment type="caution">
    <text evidence="1">The sequence shown here is derived from an EMBL/GenBank/DDBJ whole genome shotgun (WGS) entry which is preliminary data.</text>
</comment>
<evidence type="ECO:0000313" key="2">
    <source>
        <dbReference type="Proteomes" id="UP001519460"/>
    </source>
</evidence>
<evidence type="ECO:0000313" key="1">
    <source>
        <dbReference type="EMBL" id="KAK7496743.1"/>
    </source>
</evidence>
<proteinExistence type="predicted"/>
<dbReference type="Proteomes" id="UP001519460">
    <property type="component" value="Unassembled WGS sequence"/>
</dbReference>
<keyword evidence="2" id="KW-1185">Reference proteome</keyword>